<keyword evidence="2" id="KW-1185">Reference proteome</keyword>
<name>A0ABX4G1Z6_9GAMM</name>
<accession>A0ABX4G1Z6</accession>
<sequence>MWQEHADVLEWWLTIPAFLRWNGVCCLGMDVCQVKADAELSGRGINPDDYQKLKSIASVMAEELNQRE</sequence>
<protein>
    <submittedName>
        <fullName evidence="1">Uncharacterized protein</fullName>
    </submittedName>
</protein>
<dbReference type="EMBL" id="NOIF01000018">
    <property type="protein sequence ID" value="OZS45066.1"/>
    <property type="molecule type" value="Genomic_DNA"/>
</dbReference>
<reference evidence="1 2" key="1">
    <citation type="journal article" date="2016" name="Antonie Van Leeuwenhoek">
        <title>Photobacterium sanguinicancri sp. nov. isolated from marine animals.</title>
        <authorList>
            <person name="Gomez-Gil B."/>
            <person name="Roque A."/>
            <person name="Rotllant G."/>
            <person name="Romalde J.L."/>
            <person name="Doce A."/>
            <person name="Eggermont M."/>
            <person name="Defoirdt T."/>
        </authorList>
    </citation>
    <scope>NUCLEOTIDE SEQUENCE [LARGE SCALE GENOMIC DNA]</scope>
    <source>
        <strain evidence="1 2">CAIM 1827</strain>
    </source>
</reference>
<evidence type="ECO:0000313" key="2">
    <source>
        <dbReference type="Proteomes" id="UP000215999"/>
    </source>
</evidence>
<proteinExistence type="predicted"/>
<comment type="caution">
    <text evidence="1">The sequence shown here is derived from an EMBL/GenBank/DDBJ whole genome shotgun (WGS) entry which is preliminary data.</text>
</comment>
<gene>
    <name evidence="1" type="ORF">ASV53_05040</name>
</gene>
<evidence type="ECO:0000313" key="1">
    <source>
        <dbReference type="EMBL" id="OZS45066.1"/>
    </source>
</evidence>
<organism evidence="1 2">
    <name type="scientific">Photobacterium sanguinicancri</name>
    <dbReference type="NCBI Taxonomy" id="875932"/>
    <lineage>
        <taxon>Bacteria</taxon>
        <taxon>Pseudomonadati</taxon>
        <taxon>Pseudomonadota</taxon>
        <taxon>Gammaproteobacteria</taxon>
        <taxon>Vibrionales</taxon>
        <taxon>Vibrionaceae</taxon>
        <taxon>Photobacterium</taxon>
    </lineage>
</organism>
<dbReference type="Proteomes" id="UP000215999">
    <property type="component" value="Unassembled WGS sequence"/>
</dbReference>